<dbReference type="RefSeq" id="WP_323576874.1">
    <property type="nucleotide sequence ID" value="NZ_JAYGJQ010000002.1"/>
</dbReference>
<gene>
    <name evidence="1" type="ORF">SHI21_12215</name>
</gene>
<dbReference type="EMBL" id="JAYGJQ010000002">
    <property type="protein sequence ID" value="MEA9356980.1"/>
    <property type="molecule type" value="Genomic_DNA"/>
</dbReference>
<evidence type="ECO:0000313" key="1">
    <source>
        <dbReference type="EMBL" id="MEA9356980.1"/>
    </source>
</evidence>
<protein>
    <recommendedName>
        <fullName evidence="3">Lipoprotein</fullName>
    </recommendedName>
</protein>
<evidence type="ECO:0008006" key="3">
    <source>
        <dbReference type="Google" id="ProtNLM"/>
    </source>
</evidence>
<evidence type="ECO:0000313" key="2">
    <source>
        <dbReference type="Proteomes" id="UP001302274"/>
    </source>
</evidence>
<accession>A0ABU5VV94</accession>
<reference evidence="1 2" key="1">
    <citation type="submission" date="2023-11" db="EMBL/GenBank/DDBJ databases">
        <title>A Novel Polar Bacteriovorax (B. antarcticus) Isolated from the Biocrust in Antarctica.</title>
        <authorList>
            <person name="Mun W."/>
            <person name="Choi S.Y."/>
            <person name="Mitchell R.J."/>
        </authorList>
    </citation>
    <scope>NUCLEOTIDE SEQUENCE [LARGE SCALE GENOMIC DNA]</scope>
    <source>
        <strain evidence="1 2">PP10</strain>
    </source>
</reference>
<keyword evidence="2" id="KW-1185">Reference proteome</keyword>
<dbReference type="Proteomes" id="UP001302274">
    <property type="component" value="Unassembled WGS sequence"/>
</dbReference>
<organism evidence="1 2">
    <name type="scientific">Bacteriovorax antarcticus</name>
    <dbReference type="NCBI Taxonomy" id="3088717"/>
    <lineage>
        <taxon>Bacteria</taxon>
        <taxon>Pseudomonadati</taxon>
        <taxon>Bdellovibrionota</taxon>
        <taxon>Bacteriovoracia</taxon>
        <taxon>Bacteriovoracales</taxon>
        <taxon>Bacteriovoracaceae</taxon>
        <taxon>Bacteriovorax</taxon>
    </lineage>
</organism>
<sequence>MKMIISTFVFSLTLSVYAGECDKFKISKADLSNPLAVEKMPEIILTHYQQPEATESDFVADISLLRKAQSTPKKIWWSLTDSSNEKVNSFVKDMESGKGCAEELFTKTYDANDKSLPVASVVRKVRSRDLDQIAKSNISEEKKSTLTEKLKLQKIYLEGHENPIKAKEFAYMIDQIIVDGFQEGITPKYGKVHEWSAEFKSSKSKTYSLMGKFSKLLIALARGETSQYMLSGSEEQLEAWILDQEINSLYPHDLIKASYRINDGDMYLTLLTIENVLNRYWRVHNRQDLPVTIRLRPIINSFGQDGDNFGSWYHMFGIMLYGYVEGPLSARTVGGVESLGSHILGKFEDEKQEDFVNSQGAIIGARVARSIRASGYEEIRRDKSRLNPNYYLNLNEDFSKRIQEL</sequence>
<comment type="caution">
    <text evidence="1">The sequence shown here is derived from an EMBL/GenBank/DDBJ whole genome shotgun (WGS) entry which is preliminary data.</text>
</comment>
<name>A0ABU5VV94_9BACT</name>
<proteinExistence type="predicted"/>